<dbReference type="GO" id="GO:0003677">
    <property type="term" value="F:DNA binding"/>
    <property type="evidence" value="ECO:0007669"/>
    <property type="project" value="InterPro"/>
</dbReference>
<dbReference type="PROSITE" id="PS50943">
    <property type="entry name" value="HTH_CROC1"/>
    <property type="match status" value="1"/>
</dbReference>
<dbReference type="Pfam" id="PF13560">
    <property type="entry name" value="HTH_31"/>
    <property type="match status" value="1"/>
</dbReference>
<dbReference type="SMART" id="SM00530">
    <property type="entry name" value="HTH_XRE"/>
    <property type="match status" value="1"/>
</dbReference>
<evidence type="ECO:0000313" key="2">
    <source>
        <dbReference type="EMBL" id="BCK52952.1"/>
    </source>
</evidence>
<dbReference type="InterPro" id="IPR010982">
    <property type="entry name" value="Lambda_DNA-bd_dom_sf"/>
</dbReference>
<dbReference type="AlphaFoldDB" id="A0A7G1KCP6"/>
<sequence>MISDDEASTLALRQLGRFLREAREGRGLSLSRASQLVALSKTALQRLETGGVKKFKIIDIRSLCELYEVGPGDTARTLELAKQAQVKSWYTAFSGLYSDPTFNMYVGLEASAQHIITYHEIVPGLMQTPDYAKALIGSYYSSGEDVERRVELRMKRQRIVTRKADPVRLEVLLHESAIHRLIGSPRIMAGQLRQVAELSKRPNVSVRMAPFSAGCTWGLVHGPFTIIDFGRDANGRPVEPPVVYCEGGGKADLYLEHDDDVRRYHGIATAIRSTALDEPGTRDLLRRTARSYAA</sequence>
<proteinExistence type="predicted"/>
<dbReference type="Gene3D" id="1.10.260.40">
    <property type="entry name" value="lambda repressor-like DNA-binding domains"/>
    <property type="match status" value="1"/>
</dbReference>
<dbReference type="GeneID" id="80345347"/>
<evidence type="ECO:0000313" key="3">
    <source>
        <dbReference type="Proteomes" id="UP000516173"/>
    </source>
</evidence>
<keyword evidence="3" id="KW-1185">Reference proteome</keyword>
<name>A0A7G1KCP6_9NOCA</name>
<dbReference type="KEGG" id="nwl:NWFMUON74_07240"/>
<feature type="domain" description="HTH cro/C1-type" evidence="1">
    <location>
        <begin position="19"/>
        <end position="75"/>
    </location>
</feature>
<gene>
    <name evidence="2" type="ORF">NWFMUON74_07240</name>
</gene>
<dbReference type="InterPro" id="IPR043917">
    <property type="entry name" value="DUF5753"/>
</dbReference>
<organism evidence="2 3">
    <name type="scientific">Nocardia wallacei</name>
    <dbReference type="NCBI Taxonomy" id="480035"/>
    <lineage>
        <taxon>Bacteria</taxon>
        <taxon>Bacillati</taxon>
        <taxon>Actinomycetota</taxon>
        <taxon>Actinomycetes</taxon>
        <taxon>Mycobacteriales</taxon>
        <taxon>Nocardiaceae</taxon>
        <taxon>Nocardia</taxon>
    </lineage>
</organism>
<dbReference type="InterPro" id="IPR001387">
    <property type="entry name" value="Cro/C1-type_HTH"/>
</dbReference>
<dbReference type="EMBL" id="AP023396">
    <property type="protein sequence ID" value="BCK52952.1"/>
    <property type="molecule type" value="Genomic_DNA"/>
</dbReference>
<protein>
    <submittedName>
        <fullName evidence="2">Transcriptional regulator</fullName>
    </submittedName>
</protein>
<dbReference type="CDD" id="cd00093">
    <property type="entry name" value="HTH_XRE"/>
    <property type="match status" value="1"/>
</dbReference>
<evidence type="ECO:0000259" key="1">
    <source>
        <dbReference type="PROSITE" id="PS50943"/>
    </source>
</evidence>
<dbReference type="RefSeq" id="WP_187686578.1">
    <property type="nucleotide sequence ID" value="NZ_AP023396.1"/>
</dbReference>
<reference evidence="2 3" key="1">
    <citation type="submission" date="2020-08" db="EMBL/GenBank/DDBJ databases">
        <title>Genome Sequencing of Nocardia wallacei strain FMUON74 and assembly.</title>
        <authorList>
            <person name="Toyokawa M."/>
            <person name="Uesaka K."/>
        </authorList>
    </citation>
    <scope>NUCLEOTIDE SEQUENCE [LARGE SCALE GENOMIC DNA]</scope>
    <source>
        <strain evidence="2 3">FMUON74</strain>
    </source>
</reference>
<dbReference type="SUPFAM" id="SSF47413">
    <property type="entry name" value="lambda repressor-like DNA-binding domains"/>
    <property type="match status" value="1"/>
</dbReference>
<dbReference type="Pfam" id="PF19054">
    <property type="entry name" value="DUF5753"/>
    <property type="match status" value="1"/>
</dbReference>
<accession>A0A7G1KCP6</accession>
<dbReference type="Proteomes" id="UP000516173">
    <property type="component" value="Chromosome"/>
</dbReference>